<evidence type="ECO:0000256" key="2">
    <source>
        <dbReference type="ARBA" id="ARBA00022695"/>
    </source>
</evidence>
<dbReference type="InterPro" id="IPR005105">
    <property type="entry name" value="GlnD_Uridyltrans_N"/>
</dbReference>
<evidence type="ECO:0000256" key="5">
    <source>
        <dbReference type="ARBA" id="ARBA00023268"/>
    </source>
</evidence>
<dbReference type="EMBL" id="FRYL01000006">
    <property type="protein sequence ID" value="SHO80382.1"/>
    <property type="molecule type" value="Genomic_DNA"/>
</dbReference>
<dbReference type="InterPro" id="IPR043519">
    <property type="entry name" value="NT_sf"/>
</dbReference>
<gene>
    <name evidence="7" type="ORF">MNB_SV-15-1156</name>
</gene>
<sequence length="812" mass="94679">MNSISGFELSQILKKDIKEYFTTLKDTFQETSGKAFLVKHTRKIDTIIIRVYNAVLQEVFGEYQPDKNSIPITLVALGSYGREEMNSRSDIDIMIAYKDVIGFNSKEIIEKILYILWDVGLKLGHRVHEVDELRDIAKSDITIKTAIMESRFIDGSNILWGKIEDKIRDIISDNQEEYITAKIDAREKSHQKSPIMMEPNLKDGVGGFRDANTVFWIGKVLYGISHNKELPSYIMQESDYREFRLALDFLFRVRSALHLVTNKKEDKLRLHLIPDVSKMLGYEDNKKEQMRFASRVISNLKIVNLYSNIWIDKMIRDIGIYNEPKTYLDEWEPSTLKQALRILNSNEDDNLKVSTKFIKYMIDAKRPEVIDKRYYSDIKNIFYQKKSHIVIDAIASSMLLGYLIPPLKKVINLPQFDGYHKYSVGIHSMKSLYHLEHIEDEFLLELYNSLKKDEKAMLKMVVLLHDCGKGREREHAVVGASLFKDFAKLIGVKDDLIEIGNKLILQHSTMSIVAQKENLYSHTTIYKFVNIFNSKSLLNMIYLLTYADMKGVGKDIYNSFNSGLIRTLYDYSIEALAYNDTISDMSKRVRKENSLKRSKRFNNLSPKIQKKILALESDLFFIKYKRDEILDIIEKTSQNSDDWYNIANSKFLSIEIMRRDNLNLNFLLNQLSYLELKNMDIFRLYDNNKYFRLDFSNKIDDSLLFNLERIIQKALIVKDIKQPKNIKLKKSNITIDCDYSKSCATMQIVSPDERGLMAFLMGIFDRLGISIISAKVHTHKHKIQDLFLIEKNNKFCVNQELIMEELTKDIIS</sequence>
<dbReference type="SUPFAM" id="SSF81301">
    <property type="entry name" value="Nucleotidyltransferase"/>
    <property type="match status" value="1"/>
</dbReference>
<name>A0A1W1EHT9_9ZZZZ</name>
<dbReference type="SUPFAM" id="SSF109604">
    <property type="entry name" value="HD-domain/PDEase-like"/>
    <property type="match status" value="1"/>
</dbReference>
<dbReference type="Gene3D" id="1.10.3090.10">
    <property type="entry name" value="cca-adding enzyme, domain 2"/>
    <property type="match status" value="1"/>
</dbReference>
<keyword evidence="3" id="KW-0378">Hydrolase</keyword>
<accession>A0A1W1EHT9</accession>
<dbReference type="PROSITE" id="PS51671">
    <property type="entry name" value="ACT"/>
    <property type="match status" value="1"/>
</dbReference>
<keyword evidence="2" id="KW-0548">Nucleotidyltransferase</keyword>
<dbReference type="InterPro" id="IPR010043">
    <property type="entry name" value="UTase/UR"/>
</dbReference>
<proteinExistence type="inferred from homology"/>
<evidence type="ECO:0000259" key="6">
    <source>
        <dbReference type="PROSITE" id="PS51671"/>
    </source>
</evidence>
<dbReference type="PANTHER" id="PTHR47320">
    <property type="entry name" value="BIFUNCTIONAL URIDYLYLTRANSFERASE/URIDYLYL-REMOVING ENZYME"/>
    <property type="match status" value="1"/>
</dbReference>
<dbReference type="InterPro" id="IPR045865">
    <property type="entry name" value="ACT-like_dom_sf"/>
</dbReference>
<organism evidence="7">
    <name type="scientific">hydrothermal vent metagenome</name>
    <dbReference type="NCBI Taxonomy" id="652676"/>
    <lineage>
        <taxon>unclassified sequences</taxon>
        <taxon>metagenomes</taxon>
        <taxon>ecological metagenomes</taxon>
    </lineage>
</organism>
<dbReference type="PANTHER" id="PTHR47320:SF1">
    <property type="entry name" value="BIFUNCTIONAL URIDYLYLTRANSFERASE_URIDYLYL-REMOVING ENZYME"/>
    <property type="match status" value="1"/>
</dbReference>
<dbReference type="InterPro" id="IPR002912">
    <property type="entry name" value="ACT_dom"/>
</dbReference>
<dbReference type="CDD" id="cd05401">
    <property type="entry name" value="NT_GlnE_GlnD_like"/>
    <property type="match status" value="1"/>
</dbReference>
<dbReference type="Pfam" id="PF01966">
    <property type="entry name" value="HD"/>
    <property type="match status" value="1"/>
</dbReference>
<dbReference type="Pfam" id="PF03445">
    <property type="entry name" value="DUF294"/>
    <property type="match status" value="1"/>
</dbReference>
<keyword evidence="1 7" id="KW-0808">Transferase</keyword>
<dbReference type="HAMAP" id="MF_00277">
    <property type="entry name" value="PII_uridylyl_transf"/>
    <property type="match status" value="1"/>
</dbReference>
<dbReference type="CDD" id="cd04873">
    <property type="entry name" value="ACT_UUR-ACR-like"/>
    <property type="match status" value="1"/>
</dbReference>
<dbReference type="GO" id="GO:0016787">
    <property type="term" value="F:hydrolase activity"/>
    <property type="evidence" value="ECO:0007669"/>
    <property type="project" value="UniProtKB-KW"/>
</dbReference>
<keyword evidence="5" id="KW-0511">Multifunctional enzyme</keyword>
<dbReference type="InterPro" id="IPR013546">
    <property type="entry name" value="PII_UdlTrfase/GS_AdlTrfase"/>
</dbReference>
<evidence type="ECO:0000256" key="4">
    <source>
        <dbReference type="ARBA" id="ARBA00022842"/>
    </source>
</evidence>
<feature type="domain" description="ACT" evidence="6">
    <location>
        <begin position="745"/>
        <end position="812"/>
    </location>
</feature>
<reference evidence="7" key="1">
    <citation type="submission" date="2016-10" db="EMBL/GenBank/DDBJ databases">
        <authorList>
            <person name="de Groot N.N."/>
        </authorList>
    </citation>
    <scope>NUCLEOTIDE SEQUENCE</scope>
</reference>
<dbReference type="AlphaFoldDB" id="A0A1W1EHT9"/>
<protein>
    <submittedName>
        <fullName evidence="7">Possible nucleotidyltransferase</fullName>
    </submittedName>
</protein>
<dbReference type="SUPFAM" id="SSF55021">
    <property type="entry name" value="ACT-like"/>
    <property type="match status" value="1"/>
</dbReference>
<dbReference type="PIRSF" id="PIRSF006288">
    <property type="entry name" value="PII_uridyltransf"/>
    <property type="match status" value="1"/>
</dbReference>
<evidence type="ECO:0000256" key="1">
    <source>
        <dbReference type="ARBA" id="ARBA00022679"/>
    </source>
</evidence>
<evidence type="ECO:0000313" key="7">
    <source>
        <dbReference type="EMBL" id="SHO80382.1"/>
    </source>
</evidence>
<keyword evidence="4" id="KW-0460">Magnesium</keyword>
<evidence type="ECO:0000256" key="3">
    <source>
        <dbReference type="ARBA" id="ARBA00022801"/>
    </source>
</evidence>
<dbReference type="GO" id="GO:0008773">
    <property type="term" value="F:[protein-PII] uridylyltransferase activity"/>
    <property type="evidence" value="ECO:0007669"/>
    <property type="project" value="InterPro"/>
</dbReference>
<dbReference type="InterPro" id="IPR006674">
    <property type="entry name" value="HD_domain"/>
</dbReference>
<dbReference type="Pfam" id="PF08335">
    <property type="entry name" value="GlnD_UR_UTase"/>
    <property type="match status" value="1"/>
</dbReference>
<dbReference type="Gene3D" id="3.30.460.10">
    <property type="entry name" value="Beta Polymerase, domain 2"/>
    <property type="match status" value="1"/>
</dbReference>